<dbReference type="Pfam" id="PF00890">
    <property type="entry name" value="FAD_binding_2"/>
    <property type="match status" value="1"/>
</dbReference>
<dbReference type="InterPro" id="IPR003953">
    <property type="entry name" value="FAD-dep_OxRdtase_2_FAD-bd"/>
</dbReference>
<dbReference type="GO" id="GO:0033765">
    <property type="term" value="F:steroid dehydrogenase activity, acting on the CH-CH group of donors"/>
    <property type="evidence" value="ECO:0007669"/>
    <property type="project" value="UniProtKB-ARBA"/>
</dbReference>
<keyword evidence="4" id="KW-0560">Oxidoreductase</keyword>
<dbReference type="STRING" id="882083.SacmaDRAFT_5135"/>
<keyword evidence="3" id="KW-0274">FAD</keyword>
<dbReference type="SUPFAM" id="SSF56425">
    <property type="entry name" value="Succinate dehydrogenase/fumarate reductase flavoprotein, catalytic domain"/>
    <property type="match status" value="1"/>
</dbReference>
<dbReference type="Proteomes" id="UP000004926">
    <property type="component" value="Chromosome"/>
</dbReference>
<dbReference type="HOGENOM" id="CLU_011398_4_6_11"/>
<comment type="cofactor">
    <cofactor evidence="1">
        <name>FAD</name>
        <dbReference type="ChEBI" id="CHEBI:57692"/>
    </cofactor>
</comment>
<proteinExistence type="predicted"/>
<dbReference type="RefSeq" id="WP_009156678.1">
    <property type="nucleotide sequence ID" value="NZ_CM001439.1"/>
</dbReference>
<keyword evidence="7" id="KW-1185">Reference proteome</keyword>
<dbReference type="InterPro" id="IPR050315">
    <property type="entry name" value="FAD-oxidoreductase_2"/>
</dbReference>
<name>H5X431_9PSEU</name>
<evidence type="ECO:0000256" key="2">
    <source>
        <dbReference type="ARBA" id="ARBA00022630"/>
    </source>
</evidence>
<accession>H5X431</accession>
<organism evidence="6 7">
    <name type="scientific">Saccharomonospora marina XMU15</name>
    <dbReference type="NCBI Taxonomy" id="882083"/>
    <lineage>
        <taxon>Bacteria</taxon>
        <taxon>Bacillati</taxon>
        <taxon>Actinomycetota</taxon>
        <taxon>Actinomycetes</taxon>
        <taxon>Pseudonocardiales</taxon>
        <taxon>Pseudonocardiaceae</taxon>
        <taxon>Saccharomonospora</taxon>
    </lineage>
</organism>
<dbReference type="SUPFAM" id="SSF51905">
    <property type="entry name" value="FAD/NAD(P)-binding domain"/>
    <property type="match status" value="1"/>
</dbReference>
<evidence type="ECO:0000313" key="7">
    <source>
        <dbReference type="Proteomes" id="UP000004926"/>
    </source>
</evidence>
<feature type="domain" description="FAD-dependent oxidoreductase 2 FAD-binding" evidence="5">
    <location>
        <begin position="6"/>
        <end position="471"/>
    </location>
</feature>
<sequence>MHSRKVIVVGAGNAALCAALSAREQGAEVLVLERAPKPLSGGNTAFTAGAMRVAYNGVEDLRRLMPDLTDEEIATTDFGAYPTESFLDDLARVTEYRTDPDLAALLVERSMPTLLWMAGKGVRFVPIYGRQAFKVDGKFKFWGGLTVEASGGGPGLVEALTKAALREGVRVEYGARAVSLLHDSGGVHGVSIRQAGQARDEPADAVVLASGGFQANTEMRTKYLGPAWDLAKVRGTKFNTGDGIRMALEAGASPVGNWSGCHAVGWELNAPEFGDLSVGDNFQKHSYPWGIMVNAHGRRFVDEGADFRNYTYAKYGRRILEQPGHFAWQIFDQQVSHLLRDEYRIRQVTKVTADTLEELAGKLDGVDADGFLAELFAYNAAVDTDTPFNPNVKDGRRTHGLAVDKTNWANRIERGPFEAYAVTCGITFTFGGVRINTDAEVLDTDLAPIPGLYAAGELVGGIFYFNYPGGSGLTNGSVFGRIAGSGAGRAR</sequence>
<dbReference type="EMBL" id="CM001439">
    <property type="protein sequence ID" value="EHR53302.1"/>
    <property type="molecule type" value="Genomic_DNA"/>
</dbReference>
<evidence type="ECO:0000256" key="4">
    <source>
        <dbReference type="ARBA" id="ARBA00023002"/>
    </source>
</evidence>
<dbReference type="NCBIfam" id="NF006130">
    <property type="entry name" value="PRK08274.1"/>
    <property type="match status" value="1"/>
</dbReference>
<dbReference type="PANTHER" id="PTHR43400:SF7">
    <property type="entry name" value="FAD-DEPENDENT OXIDOREDUCTASE 2 FAD BINDING DOMAIN-CONTAINING PROTEIN"/>
    <property type="match status" value="1"/>
</dbReference>
<dbReference type="PANTHER" id="PTHR43400">
    <property type="entry name" value="FUMARATE REDUCTASE"/>
    <property type="match status" value="1"/>
</dbReference>
<reference evidence="6 7" key="1">
    <citation type="journal article" date="2012" name="Stand. Genomic Sci.">
        <title>Genome sequence of the ocean sediment bacterium Saccharomonospora marina type strain (XMU15(T)).</title>
        <authorList>
            <person name="Klenk H.P."/>
            <person name="Lu M."/>
            <person name="Lucas S."/>
            <person name="Lapidus A."/>
            <person name="Copeland A."/>
            <person name="Pitluck S."/>
            <person name="Goodwin L.A."/>
            <person name="Han C."/>
            <person name="Tapia R."/>
            <person name="Brambilla E.M."/>
            <person name="Potter G."/>
            <person name="Land M."/>
            <person name="Ivanova N."/>
            <person name="Rohde M."/>
            <person name="Goker M."/>
            <person name="Detter J.C."/>
            <person name="Li W.J."/>
            <person name="Kyrpides N.C."/>
            <person name="Woyke T."/>
        </authorList>
    </citation>
    <scope>NUCLEOTIDE SEQUENCE [LARGE SCALE GENOMIC DNA]</scope>
    <source>
        <strain evidence="6 7">XMU15</strain>
    </source>
</reference>
<dbReference type="InterPro" id="IPR027477">
    <property type="entry name" value="Succ_DH/fumarate_Rdtase_cat_sf"/>
</dbReference>
<evidence type="ECO:0000259" key="5">
    <source>
        <dbReference type="Pfam" id="PF00890"/>
    </source>
</evidence>
<dbReference type="Gene3D" id="3.90.700.10">
    <property type="entry name" value="Succinate dehydrogenase/fumarate reductase flavoprotein, catalytic domain"/>
    <property type="match status" value="1"/>
</dbReference>
<dbReference type="eggNOG" id="COG1053">
    <property type="taxonomic scope" value="Bacteria"/>
</dbReference>
<dbReference type="Gene3D" id="3.50.50.60">
    <property type="entry name" value="FAD/NAD(P)-binding domain"/>
    <property type="match status" value="1"/>
</dbReference>
<protein>
    <submittedName>
        <fullName evidence="6">Succinate dehydrogenase/fumarate reductase flavoprotein subunit</fullName>
    </submittedName>
</protein>
<evidence type="ECO:0000256" key="1">
    <source>
        <dbReference type="ARBA" id="ARBA00001974"/>
    </source>
</evidence>
<keyword evidence="2" id="KW-0285">Flavoprotein</keyword>
<gene>
    <name evidence="6" type="ORF">SacmaDRAFT_5135</name>
</gene>
<dbReference type="InterPro" id="IPR036188">
    <property type="entry name" value="FAD/NAD-bd_sf"/>
</dbReference>
<evidence type="ECO:0000313" key="6">
    <source>
        <dbReference type="EMBL" id="EHR53302.1"/>
    </source>
</evidence>
<dbReference type="AlphaFoldDB" id="H5X431"/>
<evidence type="ECO:0000256" key="3">
    <source>
        <dbReference type="ARBA" id="ARBA00022827"/>
    </source>
</evidence>